<comment type="similarity">
    <text evidence="1">Belongs to the bacterial solute-binding protein 5 family.</text>
</comment>
<dbReference type="Gene3D" id="3.40.190.10">
    <property type="entry name" value="Periplasmic binding protein-like II"/>
    <property type="match status" value="1"/>
</dbReference>
<proteinExistence type="inferred from homology"/>
<dbReference type="GO" id="GO:1904680">
    <property type="term" value="F:peptide transmembrane transporter activity"/>
    <property type="evidence" value="ECO:0007669"/>
    <property type="project" value="TreeGrafter"/>
</dbReference>
<dbReference type="PANTHER" id="PTHR30290">
    <property type="entry name" value="PERIPLASMIC BINDING COMPONENT OF ABC TRANSPORTER"/>
    <property type="match status" value="1"/>
</dbReference>
<dbReference type="PROSITE" id="PS51318">
    <property type="entry name" value="TAT"/>
    <property type="match status" value="1"/>
</dbReference>
<dbReference type="GO" id="GO:0030288">
    <property type="term" value="C:outer membrane-bounded periplasmic space"/>
    <property type="evidence" value="ECO:0007669"/>
    <property type="project" value="UniProtKB-ARBA"/>
</dbReference>
<protein>
    <submittedName>
        <fullName evidence="5">Oligopeptide ABC transporter, periplasmic oligopeptide-binding protein OppA</fullName>
    </submittedName>
</protein>
<evidence type="ECO:0000259" key="4">
    <source>
        <dbReference type="Pfam" id="PF00496"/>
    </source>
</evidence>
<dbReference type="EMBL" id="CADCWF010000087">
    <property type="protein sequence ID" value="CAA9547118.1"/>
    <property type="molecule type" value="Genomic_DNA"/>
</dbReference>
<feature type="domain" description="Solute-binding protein family 5" evidence="4">
    <location>
        <begin position="115"/>
        <end position="463"/>
    </location>
</feature>
<gene>
    <name evidence="5" type="ORF">AVDCRST_MAG59-1406</name>
</gene>
<dbReference type="Pfam" id="PF00496">
    <property type="entry name" value="SBP_bac_5"/>
    <property type="match status" value="1"/>
</dbReference>
<dbReference type="InterPro" id="IPR000914">
    <property type="entry name" value="SBP_5_dom"/>
</dbReference>
<name>A0A6J4UFV8_9BACT</name>
<dbReference type="PIRSF" id="PIRSF002741">
    <property type="entry name" value="MppA"/>
    <property type="match status" value="1"/>
</dbReference>
<dbReference type="SUPFAM" id="SSF53850">
    <property type="entry name" value="Periplasmic binding protein-like II"/>
    <property type="match status" value="1"/>
</dbReference>
<keyword evidence="3" id="KW-0732">Signal</keyword>
<keyword evidence="2" id="KW-0813">Transport</keyword>
<evidence type="ECO:0000256" key="1">
    <source>
        <dbReference type="ARBA" id="ARBA00005695"/>
    </source>
</evidence>
<organism evidence="5">
    <name type="scientific">uncultured Thermomicrobiales bacterium</name>
    <dbReference type="NCBI Taxonomy" id="1645740"/>
    <lineage>
        <taxon>Bacteria</taxon>
        <taxon>Pseudomonadati</taxon>
        <taxon>Thermomicrobiota</taxon>
        <taxon>Thermomicrobia</taxon>
        <taxon>Thermomicrobiales</taxon>
        <taxon>environmental samples</taxon>
    </lineage>
</organism>
<dbReference type="PANTHER" id="PTHR30290:SF9">
    <property type="entry name" value="OLIGOPEPTIDE-BINDING PROTEIN APPA"/>
    <property type="match status" value="1"/>
</dbReference>
<dbReference type="InterPro" id="IPR039424">
    <property type="entry name" value="SBP_5"/>
</dbReference>
<dbReference type="InterPro" id="IPR030678">
    <property type="entry name" value="Peptide/Ni-bd"/>
</dbReference>
<evidence type="ECO:0000256" key="3">
    <source>
        <dbReference type="ARBA" id="ARBA00022729"/>
    </source>
</evidence>
<accession>A0A6J4UFV8</accession>
<sequence>MAEPGPGTGVASETDNRPEAVAELLAGYRSRRLSRRGLLAAGAALGVSAGALSALLADEAAATAAVRQEEPRSGGTLREGYDLDFSRLDPVATNWYDPAFFALFESLLIDSPEGELQPQLATEWEAAADGRTVSFTIREGATFHSGRRVDAQAVKEVYDAIKDPANASPLSVLFAPVEAIEAADERTVTLSLSHPYYEVLNVVKTGYWAIVNIDTRTELGERFGQAEVDGTGPFRFQEWVPGSHVAVTRWDEYPGSIVPYFENKGVAYLDGIRWEAILEAAQRAVRIENGEIDTLRNPALQDVARLEGNPDLTVTTFSEPSGYLFGQNFERTELDLHEQAMRQAISHAIDRQAIVRALLFDLGSPLYGPITPADKYFAPEVEAFNGFDLDRARELVAGLGWTAGGDGILEKNGQRMAFTLTVQEESFNRDLGSVIQAQLRELGMEVTVEALDRGSYFAKLTEGTDSYLFYYLWPVPIDVVILFVGTATSGAPNWGRASVPRVDEAIAAWQQAPDAEALAAAGVEFQVAIAETLPSIPLVVRNNVWVARPNVRGWLPHQYDIYPHYNDVWLAE</sequence>
<evidence type="ECO:0000256" key="2">
    <source>
        <dbReference type="ARBA" id="ARBA00022448"/>
    </source>
</evidence>
<dbReference type="InterPro" id="IPR006311">
    <property type="entry name" value="TAT_signal"/>
</dbReference>
<dbReference type="GO" id="GO:0015833">
    <property type="term" value="P:peptide transport"/>
    <property type="evidence" value="ECO:0007669"/>
    <property type="project" value="TreeGrafter"/>
</dbReference>
<dbReference type="Gene3D" id="3.10.105.10">
    <property type="entry name" value="Dipeptide-binding Protein, Domain 3"/>
    <property type="match status" value="1"/>
</dbReference>
<dbReference type="AlphaFoldDB" id="A0A6J4UFV8"/>
<reference evidence="5" key="1">
    <citation type="submission" date="2020-02" db="EMBL/GenBank/DDBJ databases">
        <authorList>
            <person name="Meier V. D."/>
        </authorList>
    </citation>
    <scope>NUCLEOTIDE SEQUENCE</scope>
    <source>
        <strain evidence="5">AVDCRST_MAG59</strain>
    </source>
</reference>
<evidence type="ECO:0000313" key="5">
    <source>
        <dbReference type="EMBL" id="CAA9547118.1"/>
    </source>
</evidence>
<dbReference type="GO" id="GO:0043190">
    <property type="term" value="C:ATP-binding cassette (ABC) transporter complex"/>
    <property type="evidence" value="ECO:0007669"/>
    <property type="project" value="InterPro"/>
</dbReference>